<name>A0A0B6Z1E6_9EUPU</name>
<accession>A0A0B6Z1E6</accession>
<evidence type="ECO:0000313" key="2">
    <source>
        <dbReference type="EMBL" id="CEK62252.1"/>
    </source>
</evidence>
<reference evidence="2" key="1">
    <citation type="submission" date="2014-12" db="EMBL/GenBank/DDBJ databases">
        <title>Insight into the proteome of Arion vulgaris.</title>
        <authorList>
            <person name="Aradska J."/>
            <person name="Bulat T."/>
            <person name="Smidak R."/>
            <person name="Sarate P."/>
            <person name="Gangsoo J."/>
            <person name="Sialana F."/>
            <person name="Bilban M."/>
            <person name="Lubec G."/>
        </authorList>
    </citation>
    <scope>NUCLEOTIDE SEQUENCE</scope>
    <source>
        <tissue evidence="2">Skin</tissue>
    </source>
</reference>
<feature type="region of interest" description="Disordered" evidence="1">
    <location>
        <begin position="108"/>
        <end position="140"/>
    </location>
</feature>
<dbReference type="AlphaFoldDB" id="A0A0B6Z1E6"/>
<feature type="non-terminal residue" evidence="2">
    <location>
        <position position="140"/>
    </location>
</feature>
<evidence type="ECO:0000256" key="1">
    <source>
        <dbReference type="SAM" id="MobiDB-lite"/>
    </source>
</evidence>
<organism evidence="2">
    <name type="scientific">Arion vulgaris</name>
    <dbReference type="NCBI Taxonomy" id="1028688"/>
    <lineage>
        <taxon>Eukaryota</taxon>
        <taxon>Metazoa</taxon>
        <taxon>Spiralia</taxon>
        <taxon>Lophotrochozoa</taxon>
        <taxon>Mollusca</taxon>
        <taxon>Gastropoda</taxon>
        <taxon>Heterobranchia</taxon>
        <taxon>Euthyneura</taxon>
        <taxon>Panpulmonata</taxon>
        <taxon>Eupulmonata</taxon>
        <taxon>Stylommatophora</taxon>
        <taxon>Helicina</taxon>
        <taxon>Arionoidea</taxon>
        <taxon>Arionidae</taxon>
        <taxon>Arion</taxon>
    </lineage>
</organism>
<protein>
    <submittedName>
        <fullName evidence="2">Uncharacterized protein</fullName>
    </submittedName>
</protein>
<sequence length="140" mass="15244">LLPSTKITPTSGDILAFLNASDIHTATDQSGTTFTQESTQQNSTELPIHVMTHHFETATLSLWGKSNLEYETSTFTATTNKVTRDSSSLLFNQTTVDEVVQLTERTSVKPVTKSSDVKTSPKPVTKLSDVKTSPKPVTKS</sequence>
<dbReference type="EMBL" id="HACG01015387">
    <property type="protein sequence ID" value="CEK62252.1"/>
    <property type="molecule type" value="Transcribed_RNA"/>
</dbReference>
<feature type="non-terminal residue" evidence="2">
    <location>
        <position position="1"/>
    </location>
</feature>
<proteinExistence type="predicted"/>
<gene>
    <name evidence="2" type="primary">ORF44667</name>
</gene>